<organism evidence="2 3">
    <name type="scientific">Streptomyces cylindrosporus</name>
    <dbReference type="NCBI Taxonomy" id="2927583"/>
    <lineage>
        <taxon>Bacteria</taxon>
        <taxon>Bacillati</taxon>
        <taxon>Actinomycetota</taxon>
        <taxon>Actinomycetes</taxon>
        <taxon>Kitasatosporales</taxon>
        <taxon>Streptomycetaceae</taxon>
        <taxon>Streptomyces</taxon>
    </lineage>
</organism>
<dbReference type="Proteomes" id="UP001165269">
    <property type="component" value="Unassembled WGS sequence"/>
</dbReference>
<dbReference type="RefSeq" id="WP_242772682.1">
    <property type="nucleotide sequence ID" value="NZ_JALDAY010000011.1"/>
</dbReference>
<proteinExistence type="predicted"/>
<feature type="region of interest" description="Disordered" evidence="1">
    <location>
        <begin position="135"/>
        <end position="165"/>
    </location>
</feature>
<evidence type="ECO:0000313" key="3">
    <source>
        <dbReference type="Proteomes" id="UP001165269"/>
    </source>
</evidence>
<evidence type="ECO:0000313" key="2">
    <source>
        <dbReference type="EMBL" id="MCI3276276.1"/>
    </source>
</evidence>
<accession>A0ABS9YGC1</accession>
<sequence>MGTNNNAWTPEMLRTSEGRRIHLQQRRQQIQPVVDDLRRLARELQADLAEDGRLFGDMPYQDRIRAWSTVRPIFQAVDSLESALTSLVTVNKRYEKNYEALPAKREAKALEKKRAKELKAQGGKAALNSADNVRHLAPGMAPNSAPALRNGDDGPSFMDYLSREA</sequence>
<evidence type="ECO:0000256" key="1">
    <source>
        <dbReference type="SAM" id="MobiDB-lite"/>
    </source>
</evidence>
<comment type="caution">
    <text evidence="2">The sequence shown here is derived from an EMBL/GenBank/DDBJ whole genome shotgun (WGS) entry which is preliminary data.</text>
</comment>
<reference evidence="2" key="1">
    <citation type="submission" date="2022-03" db="EMBL/GenBank/DDBJ databases">
        <title>Streptomyces 7R015 and 7R016 isolated from Barleria lupulina in Thailand.</title>
        <authorList>
            <person name="Kanchanasin P."/>
            <person name="Phongsopitanun W."/>
            <person name="Tanasupawat S."/>
        </authorList>
    </citation>
    <scope>NUCLEOTIDE SEQUENCE</scope>
    <source>
        <strain evidence="2">7R015</strain>
    </source>
</reference>
<keyword evidence="3" id="KW-1185">Reference proteome</keyword>
<protein>
    <submittedName>
        <fullName evidence="2">Uncharacterized protein</fullName>
    </submittedName>
</protein>
<dbReference type="EMBL" id="JALDAY010000011">
    <property type="protein sequence ID" value="MCI3276276.1"/>
    <property type="molecule type" value="Genomic_DNA"/>
</dbReference>
<gene>
    <name evidence="2" type="ORF">MQP27_34885</name>
</gene>
<name>A0ABS9YGC1_9ACTN</name>